<reference evidence="2" key="2">
    <citation type="submission" date="2019-06" db="EMBL/GenBank/DDBJ databases">
        <title>Genomics analysis of Aphanomyces spp. identifies a new class of oomycete effector associated with host adaptation.</title>
        <authorList>
            <person name="Gaulin E."/>
        </authorList>
    </citation>
    <scope>NUCLEOTIDE SEQUENCE</scope>
    <source>
        <strain evidence="2">CBS 578.67</strain>
    </source>
</reference>
<gene>
    <name evidence="3" type="primary">Aste57867_2978</name>
    <name evidence="2" type="ORF">As57867_002969</name>
    <name evidence="3" type="ORF">ASTE57867_2978</name>
</gene>
<evidence type="ECO:0000313" key="3">
    <source>
        <dbReference type="EMBL" id="VFT80160.1"/>
    </source>
</evidence>
<dbReference type="PANTHER" id="PTHR10658">
    <property type="entry name" value="PHOSPHATIDYLINOSITOL TRANSFER PROTEIN"/>
    <property type="match status" value="1"/>
</dbReference>
<dbReference type="SUPFAM" id="SSF55961">
    <property type="entry name" value="Bet v1-like"/>
    <property type="match status" value="1"/>
</dbReference>
<keyword evidence="4" id="KW-1185">Reference proteome</keyword>
<name>A0A485KD14_9STRA</name>
<proteinExistence type="predicted"/>
<evidence type="ECO:0000313" key="2">
    <source>
        <dbReference type="EMBL" id="KAF0716191.1"/>
    </source>
</evidence>
<dbReference type="Proteomes" id="UP000332933">
    <property type="component" value="Unassembled WGS sequence"/>
</dbReference>
<reference evidence="3 4" key="1">
    <citation type="submission" date="2019-03" db="EMBL/GenBank/DDBJ databases">
        <authorList>
            <person name="Gaulin E."/>
            <person name="Dumas B."/>
        </authorList>
    </citation>
    <scope>NUCLEOTIDE SEQUENCE [LARGE SCALE GENOMIC DNA]</scope>
    <source>
        <strain evidence="3">CBS 568.67</strain>
    </source>
</reference>
<dbReference type="AlphaFoldDB" id="A0A485KD14"/>
<dbReference type="InterPro" id="IPR023393">
    <property type="entry name" value="START-like_dom_sf"/>
</dbReference>
<feature type="domain" description="Phosphatidylinositol transfer protein N-terminal" evidence="1">
    <location>
        <begin position="33"/>
        <end position="281"/>
    </location>
</feature>
<dbReference type="InterPro" id="IPR055261">
    <property type="entry name" value="PI_transfer_N"/>
</dbReference>
<dbReference type="InterPro" id="IPR001666">
    <property type="entry name" value="PI_transfer"/>
</dbReference>
<sequence length="296" mass="34112">MWTRPQQSAEHSLLRSRHPCSFPHLRPIEQIKMILHEFRIPLHMTTDEFQIAELYMTLADTVQVLKNEPYDNRGGQLGELSSISQQPIPRTHGQYTVKLYSLGNVPAILRAFLPQGSLTLVEETWSAFPHSTSYLTSTFFAKSKFVVTCDSVHLPGYCAHENALSLTKDELKQRTVDVIHVHRPHPRPHRRLDPLQDPATYVCTKTGRGPLQEGWETTQTPAMTVYKVMRIRFDSALLRHKMEDTIRDELHTELYVAMRKLQCMSHRWHGLSMADIRILEAVFEYKRGRASSAASR</sequence>
<evidence type="ECO:0000313" key="4">
    <source>
        <dbReference type="Proteomes" id="UP000332933"/>
    </source>
</evidence>
<dbReference type="PANTHER" id="PTHR10658:SF11">
    <property type="entry name" value="VIBRATOR, ISOFORM B"/>
    <property type="match status" value="1"/>
</dbReference>
<protein>
    <submittedName>
        <fullName evidence="3">Aste57867_2978 protein</fullName>
    </submittedName>
</protein>
<dbReference type="OrthoDB" id="18453at2759"/>
<accession>A0A485KD14</accession>
<dbReference type="EMBL" id="CAADRA010000445">
    <property type="protein sequence ID" value="VFT80160.1"/>
    <property type="molecule type" value="Genomic_DNA"/>
</dbReference>
<dbReference type="EMBL" id="VJMH01000445">
    <property type="protein sequence ID" value="KAF0716191.1"/>
    <property type="molecule type" value="Genomic_DNA"/>
</dbReference>
<dbReference type="Pfam" id="PF02121">
    <property type="entry name" value="IP_trans"/>
    <property type="match status" value="1"/>
</dbReference>
<evidence type="ECO:0000259" key="1">
    <source>
        <dbReference type="Pfam" id="PF02121"/>
    </source>
</evidence>
<dbReference type="Gene3D" id="3.30.530.20">
    <property type="match status" value="1"/>
</dbReference>
<dbReference type="GO" id="GO:0005548">
    <property type="term" value="F:phospholipid transporter activity"/>
    <property type="evidence" value="ECO:0007669"/>
    <property type="project" value="InterPro"/>
</dbReference>
<organism evidence="3 4">
    <name type="scientific">Aphanomyces stellatus</name>
    <dbReference type="NCBI Taxonomy" id="120398"/>
    <lineage>
        <taxon>Eukaryota</taxon>
        <taxon>Sar</taxon>
        <taxon>Stramenopiles</taxon>
        <taxon>Oomycota</taxon>
        <taxon>Saprolegniomycetes</taxon>
        <taxon>Saprolegniales</taxon>
        <taxon>Verrucalvaceae</taxon>
        <taxon>Aphanomyces</taxon>
    </lineage>
</organism>